<keyword evidence="1" id="KW-0663">Pyridoxal phosphate</keyword>
<dbReference type="Gene3D" id="3.40.640.10">
    <property type="entry name" value="Type I PLP-dependent aspartate aminotransferase-like (Major domain)"/>
    <property type="match status" value="1"/>
</dbReference>
<dbReference type="EMBL" id="JACETU010000004">
    <property type="protein sequence ID" value="KAF7431204.1"/>
    <property type="molecule type" value="Genomic_DNA"/>
</dbReference>
<dbReference type="GeneID" id="59376743"/>
<dbReference type="PANTHER" id="PTHR43092">
    <property type="entry name" value="L-CYSTEINE DESULFHYDRASE"/>
    <property type="match status" value="1"/>
</dbReference>
<sequence length="446" mass="50212">MNNFELDEVCRTSPPPFGHAMLKYFGFDPKYVNLNNGSYGSVPLPVHAECNKLTLDVERNPDFHHRFTHYDMQAQVRQRVAPLIGARADECVIVPNATHGINTVLRNIEWENGDIIIDFNTTYGAVSRTAQYLSDRPPHPSISTLTINFPDTHADMISKFRAHVKSVVDSKPPGKRAVALIDAIVANPGVRLPWQELVKICKEAGVLSVIDAAHAIGQELNINLGEAQPDFWVSNCHKWLFSKRGCAVLYVPRRNQHLIKTSIPTSHSYVSPGNPPTFIEQFNWNGTMDFVPFYSVLPGELIIRGMRVRLHAYLLALRFREWLGGEDKINAYCHDLAIAGGKRLAEVLGTQVLDPDGSLTFNMVNVEIPLSGEIKWTPEIKNRFSEKLLKEHNVFAATFYHNGKWWARCSAQIYNELSDFEFLGTAFLQICPEIQQEFGVDSVATV</sequence>
<reference evidence="3" key="1">
    <citation type="submission" date="2019-07" db="EMBL/GenBank/DDBJ databases">
        <authorList>
            <person name="Palmer J.M."/>
        </authorList>
    </citation>
    <scope>NUCLEOTIDE SEQUENCE</scope>
    <source>
        <strain evidence="3">PC9</strain>
    </source>
</reference>
<dbReference type="Pfam" id="PF00266">
    <property type="entry name" value="Aminotran_5"/>
    <property type="match status" value="1"/>
</dbReference>
<evidence type="ECO:0000259" key="2">
    <source>
        <dbReference type="Pfam" id="PF00266"/>
    </source>
</evidence>
<dbReference type="VEuPathDB" id="FungiDB:PC9H_006925"/>
<dbReference type="InterPro" id="IPR015422">
    <property type="entry name" value="PyrdxlP-dep_Trfase_small"/>
</dbReference>
<accession>A0A8H6ZV22</accession>
<dbReference type="InterPro" id="IPR000192">
    <property type="entry name" value="Aminotrans_V_dom"/>
</dbReference>
<gene>
    <name evidence="3" type="ORF">PC9H_006925</name>
</gene>
<dbReference type="InterPro" id="IPR015424">
    <property type="entry name" value="PyrdxlP-dep_Trfase"/>
</dbReference>
<dbReference type="Proteomes" id="UP000623687">
    <property type="component" value="Unassembled WGS sequence"/>
</dbReference>
<feature type="domain" description="Aminotransferase class V" evidence="2">
    <location>
        <begin position="69"/>
        <end position="256"/>
    </location>
</feature>
<keyword evidence="4" id="KW-1185">Reference proteome</keyword>
<name>A0A8H6ZV22_PLEOS</name>
<evidence type="ECO:0000313" key="4">
    <source>
        <dbReference type="Proteomes" id="UP000623687"/>
    </source>
</evidence>
<protein>
    <recommendedName>
        <fullName evidence="2">Aminotransferase class V domain-containing protein</fullName>
    </recommendedName>
</protein>
<comment type="caution">
    <text evidence="3">The sequence shown here is derived from an EMBL/GenBank/DDBJ whole genome shotgun (WGS) entry which is preliminary data.</text>
</comment>
<organism evidence="3 4">
    <name type="scientific">Pleurotus ostreatus</name>
    <name type="common">Oyster mushroom</name>
    <name type="synonym">White-rot fungus</name>
    <dbReference type="NCBI Taxonomy" id="5322"/>
    <lineage>
        <taxon>Eukaryota</taxon>
        <taxon>Fungi</taxon>
        <taxon>Dikarya</taxon>
        <taxon>Basidiomycota</taxon>
        <taxon>Agaricomycotina</taxon>
        <taxon>Agaricomycetes</taxon>
        <taxon>Agaricomycetidae</taxon>
        <taxon>Agaricales</taxon>
        <taxon>Pleurotineae</taxon>
        <taxon>Pleurotaceae</taxon>
        <taxon>Pleurotus</taxon>
    </lineage>
</organism>
<dbReference type="SUPFAM" id="SSF53383">
    <property type="entry name" value="PLP-dependent transferases"/>
    <property type="match status" value="1"/>
</dbReference>
<dbReference type="OrthoDB" id="5978656at2759"/>
<dbReference type="PANTHER" id="PTHR43092:SF2">
    <property type="entry name" value="HERCYNYLCYSTEINE SULFOXIDE LYASE"/>
    <property type="match status" value="1"/>
</dbReference>
<dbReference type="RefSeq" id="XP_036632482.1">
    <property type="nucleotide sequence ID" value="XM_036776463.1"/>
</dbReference>
<dbReference type="AlphaFoldDB" id="A0A8H6ZV22"/>
<dbReference type="InterPro" id="IPR015421">
    <property type="entry name" value="PyrdxlP-dep_Trfase_major"/>
</dbReference>
<evidence type="ECO:0000256" key="1">
    <source>
        <dbReference type="ARBA" id="ARBA00022898"/>
    </source>
</evidence>
<dbReference type="Gene3D" id="3.90.1150.10">
    <property type="entry name" value="Aspartate Aminotransferase, domain 1"/>
    <property type="match status" value="1"/>
</dbReference>
<evidence type="ECO:0000313" key="3">
    <source>
        <dbReference type="EMBL" id="KAF7431204.1"/>
    </source>
</evidence>
<proteinExistence type="predicted"/>